<dbReference type="EMBL" id="FQZS01000018">
    <property type="protein sequence ID" value="SHJ16317.1"/>
    <property type="molecule type" value="Genomic_DNA"/>
</dbReference>
<keyword evidence="1" id="KW-0812">Transmembrane</keyword>
<dbReference type="AlphaFoldDB" id="A0A1M6H294"/>
<keyword evidence="1" id="KW-0472">Membrane</keyword>
<protein>
    <submittedName>
        <fullName evidence="2">Uncharacterized protein</fullName>
    </submittedName>
</protein>
<dbReference type="OrthoDB" id="1909107at2"/>
<evidence type="ECO:0000313" key="2">
    <source>
        <dbReference type="EMBL" id="SHJ16317.1"/>
    </source>
</evidence>
<organism evidence="2 3">
    <name type="scientific">Lutispora thermophila DSM 19022</name>
    <dbReference type="NCBI Taxonomy" id="1122184"/>
    <lineage>
        <taxon>Bacteria</taxon>
        <taxon>Bacillati</taxon>
        <taxon>Bacillota</taxon>
        <taxon>Clostridia</taxon>
        <taxon>Lutisporales</taxon>
        <taxon>Lutisporaceae</taxon>
        <taxon>Lutispora</taxon>
    </lineage>
</organism>
<name>A0A1M6H294_9FIRM</name>
<dbReference type="RefSeq" id="WP_073026622.1">
    <property type="nucleotide sequence ID" value="NZ_FQZS01000018.1"/>
</dbReference>
<feature type="transmembrane region" description="Helical" evidence="1">
    <location>
        <begin position="81"/>
        <end position="100"/>
    </location>
</feature>
<dbReference type="Proteomes" id="UP000184442">
    <property type="component" value="Unassembled WGS sequence"/>
</dbReference>
<evidence type="ECO:0000256" key="1">
    <source>
        <dbReference type="SAM" id="Phobius"/>
    </source>
</evidence>
<keyword evidence="3" id="KW-1185">Reference proteome</keyword>
<proteinExistence type="predicted"/>
<feature type="transmembrane region" description="Helical" evidence="1">
    <location>
        <begin position="50"/>
        <end position="72"/>
    </location>
</feature>
<feature type="transmembrane region" description="Helical" evidence="1">
    <location>
        <begin position="106"/>
        <end position="127"/>
    </location>
</feature>
<sequence length="144" mass="16164">MNRIYIIQSTILCFVGIGALFGGAIAIIDPYEALLGISTELLKKGPFSNFLIPGLFLFIVIGLGHLLSFWFVKRKMKFHPYLSGAMGCILMAWIVIQCYILETINILHVIYFAIGVIEGLVSLYMLVKLRLFPFDKGNKSLTKD</sequence>
<reference evidence="2 3" key="1">
    <citation type="submission" date="2016-11" db="EMBL/GenBank/DDBJ databases">
        <authorList>
            <person name="Jaros S."/>
            <person name="Januszkiewicz K."/>
            <person name="Wedrychowicz H."/>
        </authorList>
    </citation>
    <scope>NUCLEOTIDE SEQUENCE [LARGE SCALE GENOMIC DNA]</scope>
    <source>
        <strain evidence="2 3">DSM 19022</strain>
    </source>
</reference>
<gene>
    <name evidence="2" type="ORF">SAMN02745176_02616</name>
</gene>
<dbReference type="STRING" id="1122184.SAMN02745176_02616"/>
<keyword evidence="1" id="KW-1133">Transmembrane helix</keyword>
<evidence type="ECO:0000313" key="3">
    <source>
        <dbReference type="Proteomes" id="UP000184442"/>
    </source>
</evidence>
<accession>A0A1M6H294</accession>